<dbReference type="Pfam" id="PF19775">
    <property type="entry name" value="DUF6261"/>
    <property type="match status" value="1"/>
</dbReference>
<proteinExistence type="predicted"/>
<evidence type="ECO:0008006" key="3">
    <source>
        <dbReference type="Google" id="ProtNLM"/>
    </source>
</evidence>
<dbReference type="AlphaFoldDB" id="A0A0B7HHT7"/>
<accession>A0A0B7HHT7</accession>
<evidence type="ECO:0000313" key="1">
    <source>
        <dbReference type="EMBL" id="CEN38825.1"/>
    </source>
</evidence>
<evidence type="ECO:0000313" key="2">
    <source>
        <dbReference type="Proteomes" id="UP000044026"/>
    </source>
</evidence>
<gene>
    <name evidence="1" type="ORF">CCAN12_740049</name>
</gene>
<sequence>MRMKKLTALDITKLYNAEFAQLIARFLEDFSKSDLEANTDEDLKELMESLKTQLPDFNAASDQVRASGESAKIVQADSERDATLRALKDALKAYKNTKVHSEKEAYTALDLLLSEYKGVETNSYEVQTNRLANLVERLQSEAYKKHVNELAIAKFVERLHQANTHFDELFANRSFLLSQRKKYNANELRKALVFDYRKICNYVEAVANVRKDNFYTEMLAIINNSRKYFADTVLSRRTKKKEAKKESPKEE</sequence>
<dbReference type="InterPro" id="IPR046228">
    <property type="entry name" value="DUF6261"/>
</dbReference>
<name>A0A0B7HHT7_9FLAO</name>
<reference evidence="1 2" key="1">
    <citation type="submission" date="2015-01" db="EMBL/GenBank/DDBJ databases">
        <authorList>
            <person name="Xiang T."/>
            <person name="Song Y."/>
            <person name="Huang L."/>
            <person name="Wang B."/>
            <person name="Wu P."/>
        </authorList>
    </citation>
    <scope>NUCLEOTIDE SEQUENCE [LARGE SCALE GENOMIC DNA]</scope>
    <source>
        <strain evidence="1 2">Cc12</strain>
    </source>
</reference>
<protein>
    <recommendedName>
        <fullName evidence="3">Hemagglutinin protein HagB</fullName>
    </recommendedName>
</protein>
<dbReference type="EMBL" id="CDOE01000072">
    <property type="protein sequence ID" value="CEN38825.1"/>
    <property type="molecule type" value="Genomic_DNA"/>
</dbReference>
<organism evidence="1 2">
    <name type="scientific">Capnocytophaga canimorsus</name>
    <dbReference type="NCBI Taxonomy" id="28188"/>
    <lineage>
        <taxon>Bacteria</taxon>
        <taxon>Pseudomonadati</taxon>
        <taxon>Bacteroidota</taxon>
        <taxon>Flavobacteriia</taxon>
        <taxon>Flavobacteriales</taxon>
        <taxon>Flavobacteriaceae</taxon>
        <taxon>Capnocytophaga</taxon>
    </lineage>
</organism>
<dbReference type="Proteomes" id="UP000044026">
    <property type="component" value="Unassembled WGS sequence"/>
</dbReference>